<feature type="transmembrane region" description="Helical" evidence="1">
    <location>
        <begin position="29"/>
        <end position="49"/>
    </location>
</feature>
<sequence length="245" mass="27380">MSLTTANLLDIIKKQYFFKLKANIDSFSSLIWIQILGVLFSLGGVGSVGSFSDYLHVEVKYYSANLVIAFTMIWAFVTAITITTKPYRNHDFSFVTNRLSSSIANILFLLTASIIGGVTAMLASNLLKIIAYFLFNEQLFTIQSGVGEFAIGISVTVLYLFCISALGYFIGTTVQISKLFIFVFPALFFGSVFFEAAVEGEFLNKFFKFYFFEPSLLLCIVKIALTTSLLFLAAISVLQRMEVRR</sequence>
<reference evidence="2 3" key="1">
    <citation type="submission" date="2024-08" db="EMBL/GenBank/DDBJ databases">
        <title>Two novel Cytobacillus novel species.</title>
        <authorList>
            <person name="Liu G."/>
        </authorList>
    </citation>
    <scope>NUCLEOTIDE SEQUENCE [LARGE SCALE GENOMIC DNA]</scope>
    <source>
        <strain evidence="2 3">FJAT-53684</strain>
    </source>
</reference>
<evidence type="ECO:0008006" key="4">
    <source>
        <dbReference type="Google" id="ProtNLM"/>
    </source>
</evidence>
<evidence type="ECO:0000313" key="2">
    <source>
        <dbReference type="EMBL" id="MFE8698476.1"/>
    </source>
</evidence>
<dbReference type="EMBL" id="JBIACJ010000015">
    <property type="protein sequence ID" value="MFE8698476.1"/>
    <property type="molecule type" value="Genomic_DNA"/>
</dbReference>
<feature type="transmembrane region" description="Helical" evidence="1">
    <location>
        <begin position="176"/>
        <end position="194"/>
    </location>
</feature>
<keyword evidence="3" id="KW-1185">Reference proteome</keyword>
<dbReference type="RefSeq" id="WP_389222905.1">
    <property type="nucleotide sequence ID" value="NZ_JBIACJ010000015.1"/>
</dbReference>
<name>A0ABW6K2V8_9BACI</name>
<accession>A0ABW6K2V8</accession>
<keyword evidence="1" id="KW-0472">Membrane</keyword>
<evidence type="ECO:0000256" key="1">
    <source>
        <dbReference type="SAM" id="Phobius"/>
    </source>
</evidence>
<keyword evidence="1" id="KW-0812">Transmembrane</keyword>
<proteinExistence type="predicted"/>
<comment type="caution">
    <text evidence="2">The sequence shown here is derived from an EMBL/GenBank/DDBJ whole genome shotgun (WGS) entry which is preliminary data.</text>
</comment>
<evidence type="ECO:0000313" key="3">
    <source>
        <dbReference type="Proteomes" id="UP001601058"/>
    </source>
</evidence>
<dbReference type="Proteomes" id="UP001601058">
    <property type="component" value="Unassembled WGS sequence"/>
</dbReference>
<feature type="transmembrane region" description="Helical" evidence="1">
    <location>
        <begin position="61"/>
        <end position="82"/>
    </location>
</feature>
<feature type="transmembrane region" description="Helical" evidence="1">
    <location>
        <begin position="149"/>
        <end position="169"/>
    </location>
</feature>
<feature type="transmembrane region" description="Helical" evidence="1">
    <location>
        <begin position="214"/>
        <end position="238"/>
    </location>
</feature>
<feature type="transmembrane region" description="Helical" evidence="1">
    <location>
        <begin position="103"/>
        <end position="134"/>
    </location>
</feature>
<protein>
    <recommendedName>
        <fullName evidence="4">ABC transporter permease</fullName>
    </recommendedName>
</protein>
<gene>
    <name evidence="2" type="ORF">ACFYKT_19450</name>
</gene>
<organism evidence="2 3">
    <name type="scientific">Cytobacillus mangrovibacter</name>
    <dbReference type="NCBI Taxonomy" id="3299024"/>
    <lineage>
        <taxon>Bacteria</taxon>
        <taxon>Bacillati</taxon>
        <taxon>Bacillota</taxon>
        <taxon>Bacilli</taxon>
        <taxon>Bacillales</taxon>
        <taxon>Bacillaceae</taxon>
        <taxon>Cytobacillus</taxon>
    </lineage>
</organism>
<keyword evidence="1" id="KW-1133">Transmembrane helix</keyword>